<evidence type="ECO:0000313" key="4">
    <source>
        <dbReference type="EMBL" id="GAA5098214.1"/>
    </source>
</evidence>
<dbReference type="Pfam" id="PF12796">
    <property type="entry name" value="Ank_2"/>
    <property type="match status" value="2"/>
</dbReference>
<proteinExistence type="predicted"/>
<organism evidence="4 5">
    <name type="scientific">Wohlfahrtiimonas larvae</name>
    <dbReference type="NCBI Taxonomy" id="1157986"/>
    <lineage>
        <taxon>Bacteria</taxon>
        <taxon>Pseudomonadati</taxon>
        <taxon>Pseudomonadota</taxon>
        <taxon>Gammaproteobacteria</taxon>
        <taxon>Cardiobacteriales</taxon>
        <taxon>Ignatzschineriaceae</taxon>
        <taxon>Wohlfahrtiimonas</taxon>
    </lineage>
</organism>
<dbReference type="Gene3D" id="1.25.40.20">
    <property type="entry name" value="Ankyrin repeat-containing domain"/>
    <property type="match status" value="1"/>
</dbReference>
<dbReference type="PROSITE" id="PS50297">
    <property type="entry name" value="ANK_REP_REGION"/>
    <property type="match status" value="1"/>
</dbReference>
<keyword evidence="1" id="KW-0677">Repeat</keyword>
<dbReference type="PROSITE" id="PS50088">
    <property type="entry name" value="ANK_REPEAT"/>
    <property type="match status" value="2"/>
</dbReference>
<keyword evidence="2 3" id="KW-0040">ANK repeat</keyword>
<protein>
    <submittedName>
        <fullName evidence="4">Ankyrin repeat domain-containing protein</fullName>
    </submittedName>
</protein>
<dbReference type="SUPFAM" id="SSF48403">
    <property type="entry name" value="Ankyrin repeat"/>
    <property type="match status" value="1"/>
</dbReference>
<dbReference type="EMBL" id="BAABKE010000003">
    <property type="protein sequence ID" value="GAA5098214.1"/>
    <property type="molecule type" value="Genomic_DNA"/>
</dbReference>
<dbReference type="RefSeq" id="WP_077925145.1">
    <property type="nucleotide sequence ID" value="NZ_BAABKE010000003.1"/>
</dbReference>
<reference evidence="5" key="1">
    <citation type="journal article" date="2019" name="Int. J. Syst. Evol. Microbiol.">
        <title>The Global Catalogue of Microorganisms (GCM) 10K type strain sequencing project: providing services to taxonomists for standard genome sequencing and annotation.</title>
        <authorList>
            <consortium name="The Broad Institute Genomics Platform"/>
            <consortium name="The Broad Institute Genome Sequencing Center for Infectious Disease"/>
            <person name="Wu L."/>
            <person name="Ma J."/>
        </authorList>
    </citation>
    <scope>NUCLEOTIDE SEQUENCE [LARGE SCALE GENOMIC DNA]</scope>
    <source>
        <strain evidence="5">JCM 18424</strain>
    </source>
</reference>
<comment type="caution">
    <text evidence="4">The sequence shown here is derived from an EMBL/GenBank/DDBJ whole genome shotgun (WGS) entry which is preliminary data.</text>
</comment>
<dbReference type="InterPro" id="IPR002110">
    <property type="entry name" value="Ankyrin_rpt"/>
</dbReference>
<keyword evidence="5" id="KW-1185">Reference proteome</keyword>
<gene>
    <name evidence="4" type="ORF">GCM10023338_10420</name>
</gene>
<evidence type="ECO:0000256" key="2">
    <source>
        <dbReference type="ARBA" id="ARBA00023043"/>
    </source>
</evidence>
<evidence type="ECO:0000313" key="5">
    <source>
        <dbReference type="Proteomes" id="UP001500631"/>
    </source>
</evidence>
<name>A0ABP9MKW6_9GAMM</name>
<dbReference type="SMART" id="SM00248">
    <property type="entry name" value="ANK"/>
    <property type="match status" value="5"/>
</dbReference>
<dbReference type="PANTHER" id="PTHR24188:SF29">
    <property type="entry name" value="GH09064P"/>
    <property type="match status" value="1"/>
</dbReference>
<feature type="repeat" description="ANK" evidence="3">
    <location>
        <begin position="137"/>
        <end position="174"/>
    </location>
</feature>
<feature type="repeat" description="ANK" evidence="3">
    <location>
        <begin position="37"/>
        <end position="69"/>
    </location>
</feature>
<dbReference type="Proteomes" id="UP001500631">
    <property type="component" value="Unassembled WGS sequence"/>
</dbReference>
<accession>A0ABP9MKW6</accession>
<dbReference type="PANTHER" id="PTHR24188">
    <property type="entry name" value="ANKYRIN REPEAT PROTEIN"/>
    <property type="match status" value="1"/>
</dbReference>
<dbReference type="InterPro" id="IPR036770">
    <property type="entry name" value="Ankyrin_rpt-contain_sf"/>
</dbReference>
<evidence type="ECO:0000256" key="3">
    <source>
        <dbReference type="PROSITE-ProRule" id="PRU00023"/>
    </source>
</evidence>
<sequence>MSQNAQDFLAAIKNNYAEEASKYYLQDRSVIFAKDDQKRTALQIAAMNQYYDLVQYLIAIGVDLDEQDNMCFNPFLWGCIHNDLKLVKTMVEAGADLERLTRFGGNGLTPASEKGNVEVVEYLLTQTDINPNHTNYLGWTALIEAATLKGDDERQQKVVELLLTYGADPNMVDPYGKTPLTLATDKGHTNIAKIIALHGGI</sequence>
<evidence type="ECO:0000256" key="1">
    <source>
        <dbReference type="ARBA" id="ARBA00022737"/>
    </source>
</evidence>